<dbReference type="EMBL" id="BTGU01007185">
    <property type="protein sequence ID" value="GMN29148.1"/>
    <property type="molecule type" value="Genomic_DNA"/>
</dbReference>
<dbReference type="AlphaFoldDB" id="A0AA87Z499"/>
<proteinExistence type="predicted"/>
<reference evidence="2" key="1">
    <citation type="submission" date="2023-07" db="EMBL/GenBank/DDBJ databases">
        <title>draft genome sequence of fig (Ficus carica).</title>
        <authorList>
            <person name="Takahashi T."/>
            <person name="Nishimura K."/>
        </authorList>
    </citation>
    <scope>NUCLEOTIDE SEQUENCE</scope>
</reference>
<evidence type="ECO:0000256" key="1">
    <source>
        <dbReference type="SAM" id="MobiDB-lite"/>
    </source>
</evidence>
<dbReference type="Proteomes" id="UP001187192">
    <property type="component" value="Unassembled WGS sequence"/>
</dbReference>
<accession>A0AA87Z499</accession>
<evidence type="ECO:0000313" key="2">
    <source>
        <dbReference type="EMBL" id="GMN29148.1"/>
    </source>
</evidence>
<name>A0AA87Z499_FICCA</name>
<feature type="region of interest" description="Disordered" evidence="1">
    <location>
        <begin position="29"/>
        <end position="66"/>
    </location>
</feature>
<organism evidence="2 3">
    <name type="scientific">Ficus carica</name>
    <name type="common">Common fig</name>
    <dbReference type="NCBI Taxonomy" id="3494"/>
    <lineage>
        <taxon>Eukaryota</taxon>
        <taxon>Viridiplantae</taxon>
        <taxon>Streptophyta</taxon>
        <taxon>Embryophyta</taxon>
        <taxon>Tracheophyta</taxon>
        <taxon>Spermatophyta</taxon>
        <taxon>Magnoliopsida</taxon>
        <taxon>eudicotyledons</taxon>
        <taxon>Gunneridae</taxon>
        <taxon>Pentapetalae</taxon>
        <taxon>rosids</taxon>
        <taxon>fabids</taxon>
        <taxon>Rosales</taxon>
        <taxon>Moraceae</taxon>
        <taxon>Ficeae</taxon>
        <taxon>Ficus</taxon>
    </lineage>
</organism>
<comment type="caution">
    <text evidence="2">The sequence shown here is derived from an EMBL/GenBank/DDBJ whole genome shotgun (WGS) entry which is preliminary data.</text>
</comment>
<gene>
    <name evidence="2" type="ORF">TIFTF001_049500</name>
</gene>
<evidence type="ECO:0000313" key="3">
    <source>
        <dbReference type="Proteomes" id="UP001187192"/>
    </source>
</evidence>
<protein>
    <submittedName>
        <fullName evidence="2">Uncharacterized protein</fullName>
    </submittedName>
</protein>
<sequence length="133" mass="15527">MRDDSTPYIEHEGSMDNSGTRLVLEEELTPTTGLRHCNNRRLGADVGSSRSRGSSGKRKQREETNEMTYMAMQEIVSQFRSRSQSGTNNDQSSRPDHMLMCMNIMTEMGIPQYQRIIMWHYFDAYPRLQRTFH</sequence>
<keyword evidence="3" id="KW-1185">Reference proteome</keyword>